<evidence type="ECO:0000313" key="1">
    <source>
        <dbReference type="EMBL" id="VDM65737.1"/>
    </source>
</evidence>
<reference evidence="1 2" key="1">
    <citation type="submission" date="2018-11" db="EMBL/GenBank/DDBJ databases">
        <authorList>
            <consortium name="Pathogen Informatics"/>
        </authorList>
    </citation>
    <scope>NUCLEOTIDE SEQUENCE [LARGE SCALE GENOMIC DNA]</scope>
</reference>
<name>A0A3P7IMJ9_STRVU</name>
<dbReference type="EMBL" id="UYYB01001301">
    <property type="protein sequence ID" value="VDM65737.1"/>
    <property type="molecule type" value="Genomic_DNA"/>
</dbReference>
<sequence>MCRVCVGVRACDLGYLLDTVGCSVLIRVFVCGSGVASSAAFSAMAAKCAGAYSLAALHLEGDAFESTVVVRRLDTDGNDAALPGLVHRTCSLNRHPLAHTTDHPKRPLTGSHGGVGFSEFVDLKQSISCDF</sequence>
<dbReference type="AlphaFoldDB" id="A0A3P7IMJ9"/>
<accession>A0A3P7IMJ9</accession>
<keyword evidence="2" id="KW-1185">Reference proteome</keyword>
<organism evidence="1 2">
    <name type="scientific">Strongylus vulgaris</name>
    <name type="common">Blood worm</name>
    <dbReference type="NCBI Taxonomy" id="40348"/>
    <lineage>
        <taxon>Eukaryota</taxon>
        <taxon>Metazoa</taxon>
        <taxon>Ecdysozoa</taxon>
        <taxon>Nematoda</taxon>
        <taxon>Chromadorea</taxon>
        <taxon>Rhabditida</taxon>
        <taxon>Rhabditina</taxon>
        <taxon>Rhabditomorpha</taxon>
        <taxon>Strongyloidea</taxon>
        <taxon>Strongylidae</taxon>
        <taxon>Strongylus</taxon>
    </lineage>
</organism>
<protein>
    <submittedName>
        <fullName evidence="1">Uncharacterized protein</fullName>
    </submittedName>
</protein>
<proteinExistence type="predicted"/>
<dbReference type="OrthoDB" id="9994905at2759"/>
<gene>
    <name evidence="1" type="ORF">SVUK_LOCUS735</name>
</gene>
<evidence type="ECO:0000313" key="2">
    <source>
        <dbReference type="Proteomes" id="UP000270094"/>
    </source>
</evidence>
<dbReference type="Proteomes" id="UP000270094">
    <property type="component" value="Unassembled WGS sequence"/>
</dbReference>